<keyword evidence="11" id="KW-1185">Reference proteome</keyword>
<feature type="transmembrane region" description="Helical" evidence="9">
    <location>
        <begin position="334"/>
        <end position="353"/>
    </location>
</feature>
<evidence type="ECO:0000256" key="3">
    <source>
        <dbReference type="ARBA" id="ARBA00022475"/>
    </source>
</evidence>
<organism evidence="10 11">
    <name type="scientific">Hyphomonas adhaerens MHS-3</name>
    <dbReference type="NCBI Taxonomy" id="1280949"/>
    <lineage>
        <taxon>Bacteria</taxon>
        <taxon>Pseudomonadati</taxon>
        <taxon>Pseudomonadota</taxon>
        <taxon>Alphaproteobacteria</taxon>
        <taxon>Hyphomonadales</taxon>
        <taxon>Hyphomonadaceae</taxon>
        <taxon>Hyphomonas</taxon>
    </lineage>
</organism>
<comment type="subcellular location">
    <subcellularLocation>
        <location evidence="1">Cell inner membrane</location>
        <topology evidence="1">Multi-pass membrane protein</topology>
    </subcellularLocation>
</comment>
<evidence type="ECO:0000256" key="9">
    <source>
        <dbReference type="SAM" id="Phobius"/>
    </source>
</evidence>
<dbReference type="Gene3D" id="3.30.70.1430">
    <property type="entry name" value="Multidrug efflux transporter AcrB pore domain"/>
    <property type="match status" value="2"/>
</dbReference>
<dbReference type="OrthoDB" id="174266at2"/>
<dbReference type="PANTHER" id="PTHR32063:SF14">
    <property type="entry name" value="BLL4319 PROTEIN"/>
    <property type="match status" value="1"/>
</dbReference>
<dbReference type="eggNOG" id="COG0841">
    <property type="taxonomic scope" value="Bacteria"/>
</dbReference>
<dbReference type="Gene3D" id="3.30.70.1440">
    <property type="entry name" value="Multidrug efflux transporter AcrB pore domain"/>
    <property type="match status" value="1"/>
</dbReference>
<gene>
    <name evidence="10" type="ORF">HAD_09960</name>
</gene>
<feature type="transmembrane region" description="Helical" evidence="9">
    <location>
        <begin position="858"/>
        <end position="877"/>
    </location>
</feature>
<reference evidence="10 11" key="1">
    <citation type="journal article" date="2014" name="Antonie Van Leeuwenhoek">
        <title>Hyphomonas beringensis sp. nov. and Hyphomonas chukchiensis sp. nov., isolated from surface seawater of the Bering Sea and Chukchi Sea.</title>
        <authorList>
            <person name="Li C."/>
            <person name="Lai Q."/>
            <person name="Li G."/>
            <person name="Dong C."/>
            <person name="Wang J."/>
            <person name="Liao Y."/>
            <person name="Shao Z."/>
        </authorList>
    </citation>
    <scope>NUCLEOTIDE SEQUENCE [LARGE SCALE GENOMIC DNA]</scope>
    <source>
        <strain evidence="10 11">MHS-3</strain>
    </source>
</reference>
<dbReference type="Proteomes" id="UP000027446">
    <property type="component" value="Unassembled WGS sequence"/>
</dbReference>
<comment type="caution">
    <text evidence="10">The sequence shown here is derived from an EMBL/GenBank/DDBJ whole genome shotgun (WGS) entry which is preliminary data.</text>
</comment>
<dbReference type="STRING" id="1280949.HAD_09960"/>
<evidence type="ECO:0000256" key="8">
    <source>
        <dbReference type="SAM" id="MobiDB-lite"/>
    </source>
</evidence>
<accession>A0A069E7B1</accession>
<dbReference type="EMBL" id="ARYH01000001">
    <property type="protein sequence ID" value="KCZ86003.1"/>
    <property type="molecule type" value="Genomic_DNA"/>
</dbReference>
<dbReference type="AlphaFoldDB" id="A0A069E7B1"/>
<proteinExistence type="predicted"/>
<feature type="transmembrane region" description="Helical" evidence="9">
    <location>
        <begin position="884"/>
        <end position="904"/>
    </location>
</feature>
<evidence type="ECO:0000256" key="6">
    <source>
        <dbReference type="ARBA" id="ARBA00022989"/>
    </source>
</evidence>
<protein>
    <submittedName>
        <fullName evidence="10">Acriflavin resistance protein</fullName>
    </submittedName>
</protein>
<feature type="transmembrane region" description="Helical" evidence="9">
    <location>
        <begin position="987"/>
        <end position="1013"/>
    </location>
</feature>
<keyword evidence="4" id="KW-0997">Cell inner membrane</keyword>
<keyword evidence="3" id="KW-1003">Cell membrane</keyword>
<dbReference type="Pfam" id="PF00873">
    <property type="entry name" value="ACR_tran"/>
    <property type="match status" value="1"/>
</dbReference>
<name>A0A069E7B1_9PROT</name>
<feature type="transmembrane region" description="Helical" evidence="9">
    <location>
        <begin position="386"/>
        <end position="407"/>
    </location>
</feature>
<keyword evidence="5 9" id="KW-0812">Transmembrane</keyword>
<dbReference type="SUPFAM" id="SSF82693">
    <property type="entry name" value="Multidrug efflux transporter AcrB pore domain, PN1, PN2, PC1 and PC2 subdomains"/>
    <property type="match status" value="4"/>
</dbReference>
<keyword evidence="6 9" id="KW-1133">Transmembrane helix</keyword>
<dbReference type="PANTHER" id="PTHR32063">
    <property type="match status" value="1"/>
</dbReference>
<dbReference type="Gene3D" id="3.30.2090.10">
    <property type="entry name" value="Multidrug efflux transporter AcrB TolC docking domain, DN and DC subdomains"/>
    <property type="match status" value="2"/>
</dbReference>
<keyword evidence="7 9" id="KW-0472">Membrane</keyword>
<dbReference type="SUPFAM" id="SSF82714">
    <property type="entry name" value="Multidrug efflux transporter AcrB TolC docking domain, DN and DC subdomains"/>
    <property type="match status" value="2"/>
</dbReference>
<dbReference type="PATRIC" id="fig|1280949.3.peg.2039"/>
<dbReference type="PRINTS" id="PR00702">
    <property type="entry name" value="ACRIFLAVINRP"/>
</dbReference>
<evidence type="ECO:0000256" key="4">
    <source>
        <dbReference type="ARBA" id="ARBA00022519"/>
    </source>
</evidence>
<feature type="transmembrane region" description="Helical" evidence="9">
    <location>
        <begin position="12"/>
        <end position="30"/>
    </location>
</feature>
<feature type="transmembrane region" description="Helical" evidence="9">
    <location>
        <begin position="464"/>
        <end position="487"/>
    </location>
</feature>
<feature type="transmembrane region" description="Helical" evidence="9">
    <location>
        <begin position="910"/>
        <end position="935"/>
    </location>
</feature>
<keyword evidence="2" id="KW-0813">Transport</keyword>
<dbReference type="Gene3D" id="3.30.70.1320">
    <property type="entry name" value="Multidrug efflux transporter AcrB pore domain like"/>
    <property type="match status" value="1"/>
</dbReference>
<feature type="transmembrane region" description="Helical" evidence="9">
    <location>
        <begin position="525"/>
        <end position="547"/>
    </location>
</feature>
<evidence type="ECO:0000313" key="10">
    <source>
        <dbReference type="EMBL" id="KCZ86003.1"/>
    </source>
</evidence>
<dbReference type="RefSeq" id="WP_035570831.1">
    <property type="nucleotide sequence ID" value="NZ_ARYH01000001.1"/>
</dbReference>
<dbReference type="Gene3D" id="1.20.1640.10">
    <property type="entry name" value="Multidrug efflux transporter AcrB transmembrane domain"/>
    <property type="match status" value="2"/>
</dbReference>
<dbReference type="InterPro" id="IPR001036">
    <property type="entry name" value="Acrflvin-R"/>
</dbReference>
<dbReference type="GO" id="GO:0042910">
    <property type="term" value="F:xenobiotic transmembrane transporter activity"/>
    <property type="evidence" value="ECO:0007669"/>
    <property type="project" value="TreeGrafter"/>
</dbReference>
<feature type="region of interest" description="Disordered" evidence="8">
    <location>
        <begin position="1023"/>
        <end position="1043"/>
    </location>
</feature>
<dbReference type="GO" id="GO:0005886">
    <property type="term" value="C:plasma membrane"/>
    <property type="evidence" value="ECO:0007669"/>
    <property type="project" value="UniProtKB-SubCell"/>
</dbReference>
<dbReference type="FunFam" id="1.20.1640.10:FF:000001">
    <property type="entry name" value="Efflux pump membrane transporter"/>
    <property type="match status" value="1"/>
</dbReference>
<dbReference type="SUPFAM" id="SSF82866">
    <property type="entry name" value="Multidrug efflux transporter AcrB transmembrane domain"/>
    <property type="match status" value="2"/>
</dbReference>
<feature type="transmembrane region" description="Helical" evidence="9">
    <location>
        <begin position="432"/>
        <end position="452"/>
    </location>
</feature>
<dbReference type="InterPro" id="IPR027463">
    <property type="entry name" value="AcrB_DN_DC_subdom"/>
</dbReference>
<evidence type="ECO:0000256" key="1">
    <source>
        <dbReference type="ARBA" id="ARBA00004429"/>
    </source>
</evidence>
<feature type="transmembrane region" description="Helical" evidence="9">
    <location>
        <begin position="956"/>
        <end position="975"/>
    </location>
</feature>
<evidence type="ECO:0000256" key="5">
    <source>
        <dbReference type="ARBA" id="ARBA00022692"/>
    </source>
</evidence>
<evidence type="ECO:0000313" key="11">
    <source>
        <dbReference type="Proteomes" id="UP000027446"/>
    </source>
</evidence>
<evidence type="ECO:0000256" key="7">
    <source>
        <dbReference type="ARBA" id="ARBA00023136"/>
    </source>
</evidence>
<sequence length="1043" mass="113095">MLLSDVSIKRPVFASVLSLVLIIFGIVSFMRLPLREYPDIDAPIVNIQTNYPGASADVVETRITRIIEDQIAGVSGIRFIDSNSTDGRSSISVEFSVNVDIDAAANDIRDRVSTVLNNLPVEADPPEIQKADNNEDVVMWLNLASDNMTTPELSDYADRYLVDRFSALDGVARVRVGGDRSYALRIWIDRRSLAARNLAVSDIENALRRENVEAPAGSVESGARNYTVRIDRAFRTPDQFANLVIGRGTDGYLIRLGDVARVERGTEEDRNLFRGNGVPQVGLGVVKQSTANTVAVADEARKLADQLNETLPDGMTIVVNYDSSVFISASIREVWVTLAIAVGLVTLVIFLFLGSLRSTIIPAVTVPVSITATFIVLFALGFSVNLLTLLALVLAIGLVVDDAIVVLENIHRRMEEYGETPLVAAYRGTRQVGFAVVATTLVLIAVFVPITFLEGDLGRLFTEFALAIAAAVCFSAILALTLTPMLASKLLSDKPPSGPFAIMPRLIDGAFKKLRGGYSALLNQLIGRPIAVGLVLISLFAGAYSLLRVVPQEYVPTEDRGSFFIMVRGPEGASFDYMKQYVDEIERRVLPYTETGEMRRVLVRAPGFGSNAFNQAFVIVSLADWGERRPSSEIIGEVNRKLSDLPGIRAFAIMRQGLGGGNGKPVQFVLGGPDYQQLTEWRDTFIQALNENNPGITDIDWDYKETQPQYRVQIDYDRAADVGVTVADIGNTLQTMLGSRRVTTYVDNGEEYDVILEGLRSEQNSPNDVQNIYVRSSTSGNLIPLSSLVQIVGIADSPRLNRYNRVRSITIEAGLAEGASLGDVLIKMEQIAREVLPTEAQIDFKGQSLDFKSSGSSIMFVFAIGLIIVFLVLAAQFESYRHPIIIMLTVPATLAGGLLGIYLTGNSLNIYTQIGLIMLIGLSAKNGILIVEFANQLRDEGMEFLDAIKEASLTRLRPIVMTSLTTAAGAVPLILTSGAGAETRQAIGVVILSGVLAGMLVTVLIVPTAYALIARGSGSPSDVARRLEAEEQEADEAAASPAE</sequence>
<evidence type="ECO:0000256" key="2">
    <source>
        <dbReference type="ARBA" id="ARBA00022448"/>
    </source>
</evidence>